<evidence type="ECO:0000313" key="2">
    <source>
        <dbReference type="Proteomes" id="UP000006552"/>
    </source>
</evidence>
<dbReference type="HOGENOM" id="CLU_2340726_0_0_4"/>
<dbReference type="EMBL" id="CR555306">
    <property type="protein sequence ID" value="CAI09034.1"/>
    <property type="molecule type" value="Genomic_DNA"/>
</dbReference>
<gene>
    <name evidence="1" type="ORF">ebA5124</name>
</gene>
<dbReference type="KEGG" id="eba:ebA5124"/>
<dbReference type="AlphaFoldDB" id="Q5P0Y0"/>
<protein>
    <submittedName>
        <fullName evidence="1">Uncharacterized protein</fullName>
    </submittedName>
</protein>
<organism evidence="1 2">
    <name type="scientific">Aromatoleum aromaticum (strain DSM 19018 / LMG 30748 / EbN1)</name>
    <name type="common">Azoarcus sp. (strain EbN1)</name>
    <dbReference type="NCBI Taxonomy" id="76114"/>
    <lineage>
        <taxon>Bacteria</taxon>
        <taxon>Pseudomonadati</taxon>
        <taxon>Pseudomonadota</taxon>
        <taxon>Betaproteobacteria</taxon>
        <taxon>Rhodocyclales</taxon>
        <taxon>Rhodocyclaceae</taxon>
        <taxon>Aromatoleum</taxon>
    </lineage>
</organism>
<dbReference type="Proteomes" id="UP000006552">
    <property type="component" value="Chromosome"/>
</dbReference>
<dbReference type="STRING" id="76114.ebA5124"/>
<proteinExistence type="predicted"/>
<accession>Q5P0Y0</accession>
<evidence type="ECO:0000313" key="1">
    <source>
        <dbReference type="EMBL" id="CAI09034.1"/>
    </source>
</evidence>
<name>Q5P0Y0_AROAE</name>
<reference evidence="1 2" key="1">
    <citation type="journal article" date="2005" name="Arch. Microbiol.">
        <title>The genome sequence of an anaerobic aromatic-degrading denitrifying bacterium, strain EbN1.</title>
        <authorList>
            <person name="Rabus R."/>
            <person name="Kube M."/>
            <person name="Heider J."/>
            <person name="Beck A."/>
            <person name="Heitmann K."/>
            <person name="Widdel F."/>
            <person name="Reinhardt R."/>
        </authorList>
    </citation>
    <scope>NUCLEOTIDE SEQUENCE [LARGE SCALE GENOMIC DNA]</scope>
    <source>
        <strain evidence="1 2">EbN1</strain>
    </source>
</reference>
<sequence length="97" mass="10891">MIVWRRVDSFASTTPHTSLSSTESGCIDRFSRLQDTIPEIRVGHRAARDEIDRAPEQQFQFFVQGKPRLSVLGRGTIVELNQEVEIAAGRRIVAANP</sequence>
<keyword evidence="2" id="KW-1185">Reference proteome</keyword>